<evidence type="ECO:0000256" key="1">
    <source>
        <dbReference type="ARBA" id="ARBA00012452"/>
    </source>
</evidence>
<feature type="domain" description="GST N-terminal" evidence="4">
    <location>
        <begin position="29"/>
        <end position="108"/>
    </location>
</feature>
<dbReference type="EC" id="2.5.1.18" evidence="1"/>
<dbReference type="GO" id="GO:0004364">
    <property type="term" value="F:glutathione transferase activity"/>
    <property type="evidence" value="ECO:0007669"/>
    <property type="project" value="UniProtKB-EC"/>
</dbReference>
<dbReference type="PANTHER" id="PTHR11571">
    <property type="entry name" value="GLUTATHIONE S-TRANSFERASE"/>
    <property type="match status" value="1"/>
</dbReference>
<dbReference type="SUPFAM" id="SSF52833">
    <property type="entry name" value="Thioredoxin-like"/>
    <property type="match status" value="1"/>
</dbReference>
<organism evidence="5 6">
    <name type="scientific">Linnemannia gamsii</name>
    <dbReference type="NCBI Taxonomy" id="64522"/>
    <lineage>
        <taxon>Eukaryota</taxon>
        <taxon>Fungi</taxon>
        <taxon>Fungi incertae sedis</taxon>
        <taxon>Mucoromycota</taxon>
        <taxon>Mortierellomycotina</taxon>
        <taxon>Mortierellomycetes</taxon>
        <taxon>Mortierellales</taxon>
        <taxon>Mortierellaceae</taxon>
        <taxon>Linnemannia</taxon>
    </lineage>
</organism>
<dbReference type="Proteomes" id="UP000823405">
    <property type="component" value="Unassembled WGS sequence"/>
</dbReference>
<sequence length="252" mass="28853">MPLTITRFAPENLSSAEVTKSLSTDRPSASYKLEYFDVSGMGALPRDILSFGGAQWEDLPVTNWPAEVKAPFGLFPVLHIKTADGKELRLSETIVITHYLAKQFGLLGDNEWEGLQIMTFYSSSLYLRDRLTMRVTWNYKEVQEKAMETFLKKDLPLWIETHTKHLKDNGSNGHYFGNKLSLADLETANDIDHFQCLYRGDEIVNQIKQGSPEIWRVKETVDNEPRLQSWRQSEGYKKHVATSQAMYARTGI</sequence>
<dbReference type="EMBL" id="JAAAIN010000351">
    <property type="protein sequence ID" value="KAG0315782.1"/>
    <property type="molecule type" value="Genomic_DNA"/>
</dbReference>
<comment type="catalytic activity">
    <reaction evidence="3">
        <text>RX + glutathione = an S-substituted glutathione + a halide anion + H(+)</text>
        <dbReference type="Rhea" id="RHEA:16437"/>
        <dbReference type="ChEBI" id="CHEBI:15378"/>
        <dbReference type="ChEBI" id="CHEBI:16042"/>
        <dbReference type="ChEBI" id="CHEBI:17792"/>
        <dbReference type="ChEBI" id="CHEBI:57925"/>
        <dbReference type="ChEBI" id="CHEBI:90779"/>
        <dbReference type="EC" id="2.5.1.18"/>
    </reaction>
</comment>
<dbReference type="InterPro" id="IPR004045">
    <property type="entry name" value="Glutathione_S-Trfase_N"/>
</dbReference>
<keyword evidence="6" id="KW-1185">Reference proteome</keyword>
<reference evidence="5" key="1">
    <citation type="journal article" date="2020" name="Fungal Divers.">
        <title>Resolving the Mortierellaceae phylogeny through synthesis of multi-gene phylogenetics and phylogenomics.</title>
        <authorList>
            <person name="Vandepol N."/>
            <person name="Liber J."/>
            <person name="Desiro A."/>
            <person name="Na H."/>
            <person name="Kennedy M."/>
            <person name="Barry K."/>
            <person name="Grigoriev I.V."/>
            <person name="Miller A.N."/>
            <person name="O'Donnell K."/>
            <person name="Stajich J.E."/>
            <person name="Bonito G."/>
        </authorList>
    </citation>
    <scope>NUCLEOTIDE SEQUENCE</scope>
    <source>
        <strain evidence="5">NVP60</strain>
    </source>
</reference>
<evidence type="ECO:0000256" key="3">
    <source>
        <dbReference type="ARBA" id="ARBA00047960"/>
    </source>
</evidence>
<dbReference type="GO" id="GO:0006749">
    <property type="term" value="P:glutathione metabolic process"/>
    <property type="evidence" value="ECO:0007669"/>
    <property type="project" value="TreeGrafter"/>
</dbReference>
<dbReference type="Gene3D" id="1.20.1050.10">
    <property type="match status" value="1"/>
</dbReference>
<dbReference type="InterPro" id="IPR036249">
    <property type="entry name" value="Thioredoxin-like_sf"/>
</dbReference>
<evidence type="ECO:0000256" key="2">
    <source>
        <dbReference type="ARBA" id="ARBA00022679"/>
    </source>
</evidence>
<dbReference type="Gene3D" id="3.40.30.10">
    <property type="entry name" value="Glutaredoxin"/>
    <property type="match status" value="1"/>
</dbReference>
<dbReference type="InterPro" id="IPR004046">
    <property type="entry name" value="GST_C"/>
</dbReference>
<dbReference type="Pfam" id="PF14497">
    <property type="entry name" value="GST_C_3"/>
    <property type="match status" value="1"/>
</dbReference>
<dbReference type="InterPro" id="IPR036282">
    <property type="entry name" value="Glutathione-S-Trfase_C_sf"/>
</dbReference>
<accession>A0A9P6R9Y7</accession>
<dbReference type="PANTHER" id="PTHR11571:SF224">
    <property type="entry name" value="HEMATOPOIETIC PROSTAGLANDIN D SYNTHASE"/>
    <property type="match status" value="1"/>
</dbReference>
<dbReference type="InterPro" id="IPR050213">
    <property type="entry name" value="GST_superfamily"/>
</dbReference>
<dbReference type="AlphaFoldDB" id="A0A9P6R9Y7"/>
<name>A0A9P6R9Y7_9FUNG</name>
<evidence type="ECO:0000313" key="5">
    <source>
        <dbReference type="EMBL" id="KAG0315782.1"/>
    </source>
</evidence>
<dbReference type="PROSITE" id="PS50404">
    <property type="entry name" value="GST_NTER"/>
    <property type="match status" value="1"/>
</dbReference>
<evidence type="ECO:0000259" key="4">
    <source>
        <dbReference type="PROSITE" id="PS50404"/>
    </source>
</evidence>
<gene>
    <name evidence="5" type="ORF">BGZ97_007833</name>
</gene>
<keyword evidence="2" id="KW-0808">Transferase</keyword>
<evidence type="ECO:0000313" key="6">
    <source>
        <dbReference type="Proteomes" id="UP000823405"/>
    </source>
</evidence>
<dbReference type="SUPFAM" id="SSF47616">
    <property type="entry name" value="GST C-terminal domain-like"/>
    <property type="match status" value="1"/>
</dbReference>
<dbReference type="OrthoDB" id="414243at2759"/>
<comment type="caution">
    <text evidence="5">The sequence shown here is derived from an EMBL/GenBank/DDBJ whole genome shotgun (WGS) entry which is preliminary data.</text>
</comment>
<protein>
    <recommendedName>
        <fullName evidence="1">glutathione transferase</fullName>
        <ecNumber evidence="1">2.5.1.18</ecNumber>
    </recommendedName>
</protein>
<proteinExistence type="predicted"/>